<dbReference type="Ensembl" id="ENSATET00000017043.3">
    <property type="protein sequence ID" value="ENSATEP00000016759.3"/>
    <property type="gene ID" value="ENSATEG00000031978.1"/>
</dbReference>
<dbReference type="PROSITE" id="PS51720">
    <property type="entry name" value="G_AIG1"/>
    <property type="match status" value="1"/>
</dbReference>
<dbReference type="Gene3D" id="3.40.50.300">
    <property type="entry name" value="P-loop containing nucleotide triphosphate hydrolases"/>
    <property type="match status" value="2"/>
</dbReference>
<feature type="domain" description="AIG1-type G" evidence="5">
    <location>
        <begin position="102"/>
        <end position="303"/>
    </location>
</feature>
<feature type="region of interest" description="Disordered" evidence="4">
    <location>
        <begin position="319"/>
        <end position="345"/>
    </location>
</feature>
<comment type="similarity">
    <text evidence="1">Belongs to the TRAFAC class TrmE-Era-EngA-EngB-Septin-like GTPase superfamily. AIG1/Toc34/Toc159-like paraseptin GTPase family. IAN subfamily.</text>
</comment>
<dbReference type="InParanoid" id="A0A3Q1IB46"/>
<dbReference type="SUPFAM" id="SSF52540">
    <property type="entry name" value="P-loop containing nucleoside triphosphate hydrolases"/>
    <property type="match status" value="1"/>
</dbReference>
<dbReference type="FunFam" id="3.40.50.300:FF:000366">
    <property type="entry name" value="GTPase, IMAP family member 2"/>
    <property type="match status" value="1"/>
</dbReference>
<dbReference type="CDD" id="cd01852">
    <property type="entry name" value="AIG1"/>
    <property type="match status" value="1"/>
</dbReference>
<evidence type="ECO:0000313" key="7">
    <source>
        <dbReference type="Proteomes" id="UP000265040"/>
    </source>
</evidence>
<dbReference type="AlphaFoldDB" id="A0A3Q1IB46"/>
<dbReference type="InterPro" id="IPR006703">
    <property type="entry name" value="G_AIG1"/>
</dbReference>
<reference evidence="6" key="1">
    <citation type="submission" date="2021-04" db="EMBL/GenBank/DDBJ databases">
        <authorList>
            <consortium name="Wellcome Sanger Institute Data Sharing"/>
        </authorList>
    </citation>
    <scope>NUCLEOTIDE SEQUENCE [LARGE SCALE GENOMIC DNA]</scope>
</reference>
<proteinExistence type="inferred from homology"/>
<keyword evidence="2" id="KW-0547">Nucleotide-binding</keyword>
<evidence type="ECO:0000256" key="2">
    <source>
        <dbReference type="ARBA" id="ARBA00022741"/>
    </source>
</evidence>
<sequence>MILFTVESDPTDPAVVNFVRENRDIQELCQSCGGRYVVVNIKDRKQISEMLDTVVKIRVGGVKCFTKDMFTKAQMEKLGKLKAELQNVKRSSETDGGNNRSRDCLRIVLVGRTGSGKSATGNTILGKNHFKSKPSQRSVTKFCQKASGMIDGRPVDVVDTPGLFDTTLSSDEVQQELVKCVSMLSPGPHVFLLVLSIGRCTQEEKESVELIKKYFGKKAQRFIIVTFTRGDELKDQTFESYLKEDCDEFVQNLIHDCGGRHHIFNNNDQTNRNQVSELFKITEAMVKENGGSCYTNDMFQEAETAIQQKMKRILKEKEEEMKREREKLEKKHKEEMTNMKRKMEEQISKMELETIKGKGGLH</sequence>
<dbReference type="GO" id="GO:0005525">
    <property type="term" value="F:GTP binding"/>
    <property type="evidence" value="ECO:0007669"/>
    <property type="project" value="UniProtKB-KW"/>
</dbReference>
<accession>A0A3Q1IB46</accession>
<dbReference type="InterPro" id="IPR027417">
    <property type="entry name" value="P-loop_NTPase"/>
</dbReference>
<organism evidence="6 7">
    <name type="scientific">Anabas testudineus</name>
    <name type="common">Climbing perch</name>
    <name type="synonym">Anthias testudineus</name>
    <dbReference type="NCBI Taxonomy" id="64144"/>
    <lineage>
        <taxon>Eukaryota</taxon>
        <taxon>Metazoa</taxon>
        <taxon>Chordata</taxon>
        <taxon>Craniata</taxon>
        <taxon>Vertebrata</taxon>
        <taxon>Euteleostomi</taxon>
        <taxon>Actinopterygii</taxon>
        <taxon>Neopterygii</taxon>
        <taxon>Teleostei</taxon>
        <taxon>Neoteleostei</taxon>
        <taxon>Acanthomorphata</taxon>
        <taxon>Anabantaria</taxon>
        <taxon>Anabantiformes</taxon>
        <taxon>Anabantoidei</taxon>
        <taxon>Anabantidae</taxon>
        <taxon>Anabas</taxon>
    </lineage>
</organism>
<evidence type="ECO:0000256" key="1">
    <source>
        <dbReference type="ARBA" id="ARBA00008535"/>
    </source>
</evidence>
<reference evidence="6" key="2">
    <citation type="submission" date="2025-08" db="UniProtKB">
        <authorList>
            <consortium name="Ensembl"/>
        </authorList>
    </citation>
    <scope>IDENTIFICATION</scope>
</reference>
<evidence type="ECO:0000256" key="4">
    <source>
        <dbReference type="SAM" id="MobiDB-lite"/>
    </source>
</evidence>
<dbReference type="InterPro" id="IPR045058">
    <property type="entry name" value="GIMA/IAN/Toc"/>
</dbReference>
<dbReference type="GeneTree" id="ENSGT00940000164100"/>
<dbReference type="PANTHER" id="PTHR10903">
    <property type="entry name" value="GTPASE, IMAP FAMILY MEMBER-RELATED"/>
    <property type="match status" value="1"/>
</dbReference>
<dbReference type="FunCoup" id="A0A3Q1IB46">
    <property type="interactions" value="59"/>
</dbReference>
<evidence type="ECO:0000259" key="5">
    <source>
        <dbReference type="PROSITE" id="PS51720"/>
    </source>
</evidence>
<evidence type="ECO:0000313" key="6">
    <source>
        <dbReference type="Ensembl" id="ENSATEP00000016759.3"/>
    </source>
</evidence>
<reference evidence="6" key="3">
    <citation type="submission" date="2025-09" db="UniProtKB">
        <authorList>
            <consortium name="Ensembl"/>
        </authorList>
    </citation>
    <scope>IDENTIFICATION</scope>
</reference>
<keyword evidence="7" id="KW-1185">Reference proteome</keyword>
<name>A0A3Q1IB46_ANATE</name>
<dbReference type="PANTHER" id="PTHR10903:SF170">
    <property type="entry name" value="GTPASE IMAP FAMILY MEMBER 7"/>
    <property type="match status" value="1"/>
</dbReference>
<evidence type="ECO:0000256" key="3">
    <source>
        <dbReference type="ARBA" id="ARBA00023134"/>
    </source>
</evidence>
<keyword evidence="3" id="KW-0342">GTP-binding</keyword>
<dbReference type="Proteomes" id="UP000265040">
    <property type="component" value="Chromosome 9"/>
</dbReference>
<protein>
    <recommendedName>
        <fullName evidence="5">AIG1-type G domain-containing protein</fullName>
    </recommendedName>
</protein>
<dbReference type="Pfam" id="PF04548">
    <property type="entry name" value="AIG1"/>
    <property type="match status" value="1"/>
</dbReference>